<dbReference type="SUPFAM" id="SSF55347">
    <property type="entry name" value="Glyceraldehyde-3-phosphate dehydrogenase-like, C-terminal domain"/>
    <property type="match status" value="1"/>
</dbReference>
<evidence type="ECO:0000313" key="5">
    <source>
        <dbReference type="EMBL" id="TWD75200.1"/>
    </source>
</evidence>
<comment type="similarity">
    <text evidence="1">Belongs to the Gfo/Idh/MocA family.</text>
</comment>
<organism evidence="5 6">
    <name type="scientific">Kribbella amoyensis</name>
    <dbReference type="NCBI Taxonomy" id="996641"/>
    <lineage>
        <taxon>Bacteria</taxon>
        <taxon>Bacillati</taxon>
        <taxon>Actinomycetota</taxon>
        <taxon>Actinomycetes</taxon>
        <taxon>Propionibacteriales</taxon>
        <taxon>Kribbellaceae</taxon>
        <taxon>Kribbella</taxon>
    </lineage>
</organism>
<evidence type="ECO:0000256" key="1">
    <source>
        <dbReference type="ARBA" id="ARBA00010928"/>
    </source>
</evidence>
<proteinExistence type="inferred from homology"/>
<dbReference type="Gene3D" id="3.40.50.720">
    <property type="entry name" value="NAD(P)-binding Rossmann-like Domain"/>
    <property type="match status" value="1"/>
</dbReference>
<keyword evidence="2" id="KW-0560">Oxidoreductase</keyword>
<evidence type="ECO:0000259" key="4">
    <source>
        <dbReference type="Pfam" id="PF22725"/>
    </source>
</evidence>
<reference evidence="5 6" key="1">
    <citation type="submission" date="2019-06" db="EMBL/GenBank/DDBJ databases">
        <title>Sequencing the genomes of 1000 actinobacteria strains.</title>
        <authorList>
            <person name="Klenk H.-P."/>
        </authorList>
    </citation>
    <scope>NUCLEOTIDE SEQUENCE [LARGE SCALE GENOMIC DNA]</scope>
    <source>
        <strain evidence="5 6">DSM 24683</strain>
    </source>
</reference>
<dbReference type="OrthoDB" id="179913at2"/>
<dbReference type="EMBL" id="VIVK01000002">
    <property type="protein sequence ID" value="TWD75200.1"/>
    <property type="molecule type" value="Genomic_DNA"/>
</dbReference>
<dbReference type="PANTHER" id="PTHR43708">
    <property type="entry name" value="CONSERVED EXPRESSED OXIDOREDUCTASE (EUROFUNG)"/>
    <property type="match status" value="1"/>
</dbReference>
<dbReference type="SUPFAM" id="SSF51735">
    <property type="entry name" value="NAD(P)-binding Rossmann-fold domains"/>
    <property type="match status" value="1"/>
</dbReference>
<accession>A0A561B8M1</accession>
<gene>
    <name evidence="5" type="ORF">FB561_6638</name>
</gene>
<comment type="caution">
    <text evidence="5">The sequence shown here is derived from an EMBL/GenBank/DDBJ whole genome shotgun (WGS) entry which is preliminary data.</text>
</comment>
<dbReference type="InterPro" id="IPR036291">
    <property type="entry name" value="NAD(P)-bd_dom_sf"/>
</dbReference>
<dbReference type="AlphaFoldDB" id="A0A561B8M1"/>
<evidence type="ECO:0000256" key="2">
    <source>
        <dbReference type="ARBA" id="ARBA00023002"/>
    </source>
</evidence>
<feature type="domain" description="Gfo/Idh/MocA-like oxidoreductase N-terminal" evidence="3">
    <location>
        <begin position="24"/>
        <end position="140"/>
    </location>
</feature>
<dbReference type="InterPro" id="IPR055170">
    <property type="entry name" value="GFO_IDH_MocA-like_dom"/>
</dbReference>
<dbReference type="InterPro" id="IPR000683">
    <property type="entry name" value="Gfo/Idh/MocA-like_OxRdtase_N"/>
</dbReference>
<feature type="domain" description="GFO/IDH/MocA-like oxidoreductase" evidence="4">
    <location>
        <begin position="150"/>
        <end position="269"/>
    </location>
</feature>
<dbReference type="RefSeq" id="WP_145813931.1">
    <property type="nucleotide sequence ID" value="NZ_VIVK01000002.1"/>
</dbReference>
<name>A0A561B8M1_9ACTN</name>
<dbReference type="Gene3D" id="3.30.360.10">
    <property type="entry name" value="Dihydrodipicolinate Reductase, domain 2"/>
    <property type="match status" value="1"/>
</dbReference>
<keyword evidence="6" id="KW-1185">Reference proteome</keyword>
<dbReference type="PANTHER" id="PTHR43708:SF5">
    <property type="entry name" value="CONSERVED EXPRESSED OXIDOREDUCTASE (EUROFUNG)-RELATED"/>
    <property type="match status" value="1"/>
</dbReference>
<dbReference type="Proteomes" id="UP000318380">
    <property type="component" value="Unassembled WGS sequence"/>
</dbReference>
<dbReference type="InterPro" id="IPR051317">
    <property type="entry name" value="Gfo/Idh/MocA_oxidoreduct"/>
</dbReference>
<dbReference type="GO" id="GO:0016491">
    <property type="term" value="F:oxidoreductase activity"/>
    <property type="evidence" value="ECO:0007669"/>
    <property type="project" value="UniProtKB-KW"/>
</dbReference>
<evidence type="ECO:0000313" key="6">
    <source>
        <dbReference type="Proteomes" id="UP000318380"/>
    </source>
</evidence>
<dbReference type="Pfam" id="PF22725">
    <property type="entry name" value="GFO_IDH_MocA_C3"/>
    <property type="match status" value="1"/>
</dbReference>
<protein>
    <submittedName>
        <fullName evidence="5">Putative dehydrogenase</fullName>
    </submittedName>
</protein>
<dbReference type="Pfam" id="PF01408">
    <property type="entry name" value="GFO_IDH_MocA"/>
    <property type="match status" value="1"/>
</dbReference>
<evidence type="ECO:0000259" key="3">
    <source>
        <dbReference type="Pfam" id="PF01408"/>
    </source>
</evidence>
<sequence>MLDLLAPIAARVGIDVPASHRRGIALVGAGAIVEVAHLPAYQGLGLDLRGVYDVKPDRARDLAAEFGIERVYSSLEELLADDAVEVVDVAVVPWAQPDVLRQVIAAGKHVLGQKPFAPDLATARELIGLADAAGVKVAVNQQLRWDEGIAAAREMVRAGWIGTPTTMSFTVDISTDWTAWDWLVRSDRLEIMYHSIHYLDAVRSILGDPRRVFATASRRGGQVATGETRTISTLVYDGDTRAVLHVNHENQGGDQRAEFRIDGTEGAIRGTLGLLYDYPHGRPDTLEVYSRVVPTDGWLAYPVTQRWIPWAFGGPMAGLLAWIADGTPAPTAAADNIRTLALVHALYGSIDDGEARVVEAG</sequence>
<dbReference type="GO" id="GO:0000166">
    <property type="term" value="F:nucleotide binding"/>
    <property type="evidence" value="ECO:0007669"/>
    <property type="project" value="InterPro"/>
</dbReference>